<dbReference type="SUPFAM" id="SSF53474">
    <property type="entry name" value="alpha/beta-Hydrolases"/>
    <property type="match status" value="1"/>
</dbReference>
<protein>
    <submittedName>
        <fullName evidence="2">Poly-beta-hydroxybutyrate polymerase</fullName>
        <ecNumber evidence="2">2.3.1.-</ecNumber>
    </submittedName>
</protein>
<dbReference type="GO" id="GO:0016746">
    <property type="term" value="F:acyltransferase activity"/>
    <property type="evidence" value="ECO:0007669"/>
    <property type="project" value="UniProtKB-KW"/>
</dbReference>
<evidence type="ECO:0000313" key="2">
    <source>
        <dbReference type="EMBL" id="SLN26011.1"/>
    </source>
</evidence>
<dbReference type="InParanoid" id="A0A1Y5RVH8"/>
<reference evidence="2 3" key="1">
    <citation type="submission" date="2017-03" db="EMBL/GenBank/DDBJ databases">
        <authorList>
            <person name="Afonso C.L."/>
            <person name="Miller P.J."/>
            <person name="Scott M.A."/>
            <person name="Spackman E."/>
            <person name="Goraichik I."/>
            <person name="Dimitrov K.M."/>
            <person name="Suarez D.L."/>
            <person name="Swayne D.E."/>
        </authorList>
    </citation>
    <scope>NUCLEOTIDE SEQUENCE [LARGE SCALE GENOMIC DNA]</scope>
    <source>
        <strain evidence="2 3">CECT 7691</strain>
    </source>
</reference>
<dbReference type="InterPro" id="IPR000073">
    <property type="entry name" value="AB_hydrolase_1"/>
</dbReference>
<keyword evidence="2" id="KW-0012">Acyltransferase</keyword>
<gene>
    <name evidence="2" type="primary">phbC_1</name>
    <name evidence="2" type="ORF">OCH7691_00796</name>
</gene>
<keyword evidence="3" id="KW-1185">Reference proteome</keyword>
<name>A0A1Y5RVH8_9PROT</name>
<dbReference type="OrthoDB" id="9767934at2"/>
<sequence length="407" mass="43192">MNGPRSGPRPLGLHLAVATGIALSVGPGYAAARAGAVPWPDGLRDEAEGLLADMAAHDPARLGLAIAEEGHARLGRMISGIDKYQGHSYRRDLADPPVLWREGSTRLLDFGPGDAAPGDRLPILFVPSLINRAYVLDLMPERSLMRHLAARGFRPLLLDWGMPGADERAFDLTAYVAGRLVRALDVAVDAHDGRPVGLAGYCMGGNLAVAVATLAPERIARLALLATPWDFHAELNPTARMLATTETLWEPVLAAVGELPVDYLQALFASLDPGLAMRKFSRFDRLDPAGPHAAEFVALEDWLNDGVALPAAVARECLGGWYGANSTAGGAWRIAGQIVDPAAVRLPTMAAIPARDRIVPRPSALALAGTIPDCRILTPPSGHIGMVTSARAPSGLWRDLEDWFAGA</sequence>
<dbReference type="Proteomes" id="UP000193200">
    <property type="component" value="Unassembled WGS sequence"/>
</dbReference>
<evidence type="ECO:0000313" key="3">
    <source>
        <dbReference type="Proteomes" id="UP000193200"/>
    </source>
</evidence>
<dbReference type="EMBL" id="FWFR01000001">
    <property type="protein sequence ID" value="SLN26011.1"/>
    <property type="molecule type" value="Genomic_DNA"/>
</dbReference>
<dbReference type="AlphaFoldDB" id="A0A1Y5RVH8"/>
<dbReference type="PANTHER" id="PTHR36837">
    <property type="entry name" value="POLY(3-HYDROXYALKANOATE) POLYMERASE SUBUNIT PHAC"/>
    <property type="match status" value="1"/>
</dbReference>
<dbReference type="Pfam" id="PF00561">
    <property type="entry name" value="Abhydrolase_1"/>
    <property type="match status" value="1"/>
</dbReference>
<organism evidence="2 3">
    <name type="scientific">Oceanibacterium hippocampi</name>
    <dbReference type="NCBI Taxonomy" id="745714"/>
    <lineage>
        <taxon>Bacteria</taxon>
        <taxon>Pseudomonadati</taxon>
        <taxon>Pseudomonadota</taxon>
        <taxon>Alphaproteobacteria</taxon>
        <taxon>Sneathiellales</taxon>
        <taxon>Sneathiellaceae</taxon>
        <taxon>Oceanibacterium</taxon>
    </lineage>
</organism>
<dbReference type="InterPro" id="IPR051321">
    <property type="entry name" value="PHA/PHB_synthase"/>
</dbReference>
<dbReference type="RefSeq" id="WP_085882093.1">
    <property type="nucleotide sequence ID" value="NZ_FWFR01000001.1"/>
</dbReference>
<evidence type="ECO:0000259" key="1">
    <source>
        <dbReference type="Pfam" id="PF00561"/>
    </source>
</evidence>
<dbReference type="PANTHER" id="PTHR36837:SF2">
    <property type="entry name" value="POLY(3-HYDROXYALKANOATE) POLYMERASE SUBUNIT PHAC"/>
    <property type="match status" value="1"/>
</dbReference>
<dbReference type="InterPro" id="IPR029058">
    <property type="entry name" value="AB_hydrolase_fold"/>
</dbReference>
<dbReference type="EC" id="2.3.1.-" evidence="2"/>
<proteinExistence type="predicted"/>
<dbReference type="Gene3D" id="3.40.50.1820">
    <property type="entry name" value="alpha/beta hydrolase"/>
    <property type="match status" value="1"/>
</dbReference>
<accession>A0A1Y5RVH8</accession>
<keyword evidence="2" id="KW-0808">Transferase</keyword>
<feature type="domain" description="AB hydrolase-1" evidence="1">
    <location>
        <begin position="122"/>
        <end position="387"/>
    </location>
</feature>